<feature type="transmembrane region" description="Helical" evidence="1">
    <location>
        <begin position="73"/>
        <end position="92"/>
    </location>
</feature>
<dbReference type="AlphaFoldDB" id="A0A5C5XG48"/>
<feature type="transmembrane region" description="Helical" evidence="1">
    <location>
        <begin position="98"/>
        <end position="116"/>
    </location>
</feature>
<organism evidence="2 3">
    <name type="scientific">Rubinisphaera italica</name>
    <dbReference type="NCBI Taxonomy" id="2527969"/>
    <lineage>
        <taxon>Bacteria</taxon>
        <taxon>Pseudomonadati</taxon>
        <taxon>Planctomycetota</taxon>
        <taxon>Planctomycetia</taxon>
        <taxon>Planctomycetales</taxon>
        <taxon>Planctomycetaceae</taxon>
        <taxon>Rubinisphaera</taxon>
    </lineage>
</organism>
<protein>
    <submittedName>
        <fullName evidence="2">Uncharacterized protein</fullName>
    </submittedName>
</protein>
<evidence type="ECO:0000313" key="2">
    <source>
        <dbReference type="EMBL" id="TWT62017.1"/>
    </source>
</evidence>
<dbReference type="OrthoDB" id="212706at2"/>
<dbReference type="Proteomes" id="UP000316095">
    <property type="component" value="Unassembled WGS sequence"/>
</dbReference>
<evidence type="ECO:0000313" key="3">
    <source>
        <dbReference type="Proteomes" id="UP000316095"/>
    </source>
</evidence>
<keyword evidence="1" id="KW-0472">Membrane</keyword>
<accession>A0A5C5XG48</accession>
<dbReference type="EMBL" id="SJPG01000001">
    <property type="protein sequence ID" value="TWT62017.1"/>
    <property type="molecule type" value="Genomic_DNA"/>
</dbReference>
<dbReference type="RefSeq" id="WP_146503922.1">
    <property type="nucleotide sequence ID" value="NZ_SJPG01000001.1"/>
</dbReference>
<keyword evidence="3" id="KW-1185">Reference proteome</keyword>
<keyword evidence="1" id="KW-0812">Transmembrane</keyword>
<comment type="caution">
    <text evidence="2">The sequence shown here is derived from an EMBL/GenBank/DDBJ whole genome shotgun (WGS) entry which is preliminary data.</text>
</comment>
<sequence>MNNPYEDLEYLSENLPDEGESVIISRRRGQLVCEPFMDSQTGSETTVGVINREFYGRLVATNAKLRHFWSRPLILSLLLIYAVSIGMQQFIHLGWSDWVLYLAAATVILVSVGSLVRFRQRIYFRSIVCPLLQQLMSDHQIDKYSLIAYLSTQRQLGPLYMAMTRWT</sequence>
<reference evidence="2 3" key="1">
    <citation type="submission" date="2019-02" db="EMBL/GenBank/DDBJ databases">
        <title>Deep-cultivation of Planctomycetes and their phenomic and genomic characterization uncovers novel biology.</title>
        <authorList>
            <person name="Wiegand S."/>
            <person name="Jogler M."/>
            <person name="Boedeker C."/>
            <person name="Pinto D."/>
            <person name="Vollmers J."/>
            <person name="Rivas-Marin E."/>
            <person name="Kohn T."/>
            <person name="Peeters S.H."/>
            <person name="Heuer A."/>
            <person name="Rast P."/>
            <person name="Oberbeckmann S."/>
            <person name="Bunk B."/>
            <person name="Jeske O."/>
            <person name="Meyerdierks A."/>
            <person name="Storesund J.E."/>
            <person name="Kallscheuer N."/>
            <person name="Luecker S."/>
            <person name="Lage O.M."/>
            <person name="Pohl T."/>
            <person name="Merkel B.J."/>
            <person name="Hornburger P."/>
            <person name="Mueller R.-W."/>
            <person name="Bruemmer F."/>
            <person name="Labrenz M."/>
            <person name="Spormann A.M."/>
            <person name="Op Den Camp H."/>
            <person name="Overmann J."/>
            <person name="Amann R."/>
            <person name="Jetten M.S.M."/>
            <person name="Mascher T."/>
            <person name="Medema M.H."/>
            <person name="Devos D.P."/>
            <person name="Kaster A.-K."/>
            <person name="Ovreas L."/>
            <person name="Rohde M."/>
            <person name="Galperin M.Y."/>
            <person name="Jogler C."/>
        </authorList>
    </citation>
    <scope>NUCLEOTIDE SEQUENCE [LARGE SCALE GENOMIC DNA]</scope>
    <source>
        <strain evidence="2 3">Pan54</strain>
    </source>
</reference>
<evidence type="ECO:0000256" key="1">
    <source>
        <dbReference type="SAM" id="Phobius"/>
    </source>
</evidence>
<proteinExistence type="predicted"/>
<keyword evidence="1" id="KW-1133">Transmembrane helix</keyword>
<name>A0A5C5XG48_9PLAN</name>
<gene>
    <name evidence="2" type="ORF">Pan54_27560</name>
</gene>